<dbReference type="Proteomes" id="UP000317093">
    <property type="component" value="Chromosome"/>
</dbReference>
<dbReference type="RefSeq" id="WP_145258096.1">
    <property type="nucleotide sequence ID" value="NZ_CP036279.1"/>
</dbReference>
<evidence type="ECO:0000313" key="1">
    <source>
        <dbReference type="EMBL" id="QDU61514.1"/>
    </source>
</evidence>
<protein>
    <recommendedName>
        <fullName evidence="3">Type VI secretion protein</fullName>
    </recommendedName>
</protein>
<accession>A0A518B3J5</accession>
<gene>
    <name evidence="1" type="ORF">Pan216_23750</name>
</gene>
<reference evidence="1 2" key="1">
    <citation type="submission" date="2019-02" db="EMBL/GenBank/DDBJ databases">
        <title>Deep-cultivation of Planctomycetes and their phenomic and genomic characterization uncovers novel biology.</title>
        <authorList>
            <person name="Wiegand S."/>
            <person name="Jogler M."/>
            <person name="Boedeker C."/>
            <person name="Pinto D."/>
            <person name="Vollmers J."/>
            <person name="Rivas-Marin E."/>
            <person name="Kohn T."/>
            <person name="Peeters S.H."/>
            <person name="Heuer A."/>
            <person name="Rast P."/>
            <person name="Oberbeckmann S."/>
            <person name="Bunk B."/>
            <person name="Jeske O."/>
            <person name="Meyerdierks A."/>
            <person name="Storesund J.E."/>
            <person name="Kallscheuer N."/>
            <person name="Luecker S."/>
            <person name="Lage O.M."/>
            <person name="Pohl T."/>
            <person name="Merkel B.J."/>
            <person name="Hornburger P."/>
            <person name="Mueller R.-W."/>
            <person name="Bruemmer F."/>
            <person name="Labrenz M."/>
            <person name="Spormann A.M."/>
            <person name="Op den Camp H."/>
            <person name="Overmann J."/>
            <person name="Amann R."/>
            <person name="Jetten M.S.M."/>
            <person name="Mascher T."/>
            <person name="Medema M.H."/>
            <person name="Devos D.P."/>
            <person name="Kaster A.-K."/>
            <person name="Ovreas L."/>
            <person name="Rohde M."/>
            <person name="Galperin M.Y."/>
            <person name="Jogler C."/>
        </authorList>
    </citation>
    <scope>NUCLEOTIDE SEQUENCE [LARGE SCALE GENOMIC DNA]</scope>
    <source>
        <strain evidence="1 2">Pan216</strain>
    </source>
</reference>
<dbReference type="AlphaFoldDB" id="A0A518B3J5"/>
<evidence type="ECO:0000313" key="2">
    <source>
        <dbReference type="Proteomes" id="UP000317093"/>
    </source>
</evidence>
<proteinExistence type="predicted"/>
<dbReference type="OrthoDB" id="1523296at2"/>
<dbReference type="Pfam" id="PF06996">
    <property type="entry name" value="T6SS_TssG"/>
    <property type="match status" value="1"/>
</dbReference>
<organism evidence="1 2">
    <name type="scientific">Kolteria novifilia</name>
    <dbReference type="NCBI Taxonomy" id="2527975"/>
    <lineage>
        <taxon>Bacteria</taxon>
        <taxon>Pseudomonadati</taxon>
        <taxon>Planctomycetota</taxon>
        <taxon>Planctomycetia</taxon>
        <taxon>Kolteriales</taxon>
        <taxon>Kolteriaceae</taxon>
        <taxon>Kolteria</taxon>
    </lineage>
</organism>
<dbReference type="EMBL" id="CP036279">
    <property type="protein sequence ID" value="QDU61514.1"/>
    <property type="molecule type" value="Genomic_DNA"/>
</dbReference>
<keyword evidence="2" id="KW-1185">Reference proteome</keyword>
<dbReference type="PANTHER" id="PTHR35564">
    <property type="match status" value="1"/>
</dbReference>
<evidence type="ECO:0008006" key="3">
    <source>
        <dbReference type="Google" id="ProtNLM"/>
    </source>
</evidence>
<sequence>MYDDVKEATATELGYDPQEKLIRSLLRQPKSFQFFQAVTLLMQYHPDRSGPGESTAYNRELIHFRSWPSLVRSATDIRSLEGRLDSLGRPSYELEVSFMGLYGLSSPTPTYFWEYINQHSDSALRDFLDVFNNRAIALFYRAWKRHRWQLGYRGGIDDANTRRVFCLAGLGTERQPTKPDLTNDSLGDEKSCLVEHPALGGVGRWTRLLAYAGFLGQYTRPPVCLKTMLWDFFDGPDPLKEEFVDIEENIFQWAYLADRDQTRLGAANSRTGVNQHFVAGTRVPDRMGAFRIHLGPLDLKRFREFLPQGKLFDRLVTLARQGSPFGTEFDVSLQLKPEEVPPWRLGQEGAALGWCTWSGDQPRDEPATVLLRPKFVAEHPGS</sequence>
<dbReference type="NCBIfam" id="TIGR03347">
    <property type="entry name" value="VI_chp_1"/>
    <property type="match status" value="1"/>
</dbReference>
<name>A0A518B3J5_9BACT</name>
<dbReference type="PANTHER" id="PTHR35564:SF3">
    <property type="entry name" value="TYPE VI SECRETION SYSTEM BASEPLATE SUBUNIT TSSG"/>
    <property type="match status" value="1"/>
</dbReference>
<dbReference type="KEGG" id="knv:Pan216_23750"/>
<dbReference type="InterPro" id="IPR010732">
    <property type="entry name" value="T6SS_TssG-like"/>
</dbReference>